<dbReference type="PANTHER" id="PTHR11439:SF455">
    <property type="entry name" value="RLK (RECEPTOR-LIKE PROTEIN KINASE) 8, PUTATIVE-RELATED"/>
    <property type="match status" value="1"/>
</dbReference>
<name>A0A7J0DUS2_9ERIC</name>
<keyword evidence="3" id="KW-1185">Reference proteome</keyword>
<dbReference type="Proteomes" id="UP000585474">
    <property type="component" value="Unassembled WGS sequence"/>
</dbReference>
<dbReference type="PANTHER" id="PTHR11439">
    <property type="entry name" value="GAG-POL-RELATED RETROTRANSPOSON"/>
    <property type="match status" value="1"/>
</dbReference>
<gene>
    <name evidence="2" type="ORF">Acr_00g0082560</name>
</gene>
<evidence type="ECO:0000256" key="1">
    <source>
        <dbReference type="SAM" id="MobiDB-lite"/>
    </source>
</evidence>
<feature type="compositionally biased region" description="Polar residues" evidence="1">
    <location>
        <begin position="1"/>
        <end position="12"/>
    </location>
</feature>
<organism evidence="2 3">
    <name type="scientific">Actinidia rufa</name>
    <dbReference type="NCBI Taxonomy" id="165716"/>
    <lineage>
        <taxon>Eukaryota</taxon>
        <taxon>Viridiplantae</taxon>
        <taxon>Streptophyta</taxon>
        <taxon>Embryophyta</taxon>
        <taxon>Tracheophyta</taxon>
        <taxon>Spermatophyta</taxon>
        <taxon>Magnoliopsida</taxon>
        <taxon>eudicotyledons</taxon>
        <taxon>Gunneridae</taxon>
        <taxon>Pentapetalae</taxon>
        <taxon>asterids</taxon>
        <taxon>Ericales</taxon>
        <taxon>Actinidiaceae</taxon>
        <taxon>Actinidia</taxon>
    </lineage>
</organism>
<dbReference type="CDD" id="cd09272">
    <property type="entry name" value="RNase_HI_RT_Ty1"/>
    <property type="match status" value="1"/>
</dbReference>
<evidence type="ECO:0000313" key="3">
    <source>
        <dbReference type="Proteomes" id="UP000585474"/>
    </source>
</evidence>
<reference evidence="3" key="1">
    <citation type="submission" date="2019-07" db="EMBL/GenBank/DDBJ databases">
        <title>De Novo Assembly of kiwifruit Actinidia rufa.</title>
        <authorList>
            <person name="Sugita-Konishi S."/>
            <person name="Sato K."/>
            <person name="Mori E."/>
            <person name="Abe Y."/>
            <person name="Kisaki G."/>
            <person name="Hamano K."/>
            <person name="Suezawa K."/>
            <person name="Otani M."/>
            <person name="Fukuda T."/>
            <person name="Manabe T."/>
            <person name="Gomi K."/>
            <person name="Tabuchi M."/>
            <person name="Akimitsu K."/>
            <person name="Kataoka I."/>
        </authorList>
    </citation>
    <scope>NUCLEOTIDE SEQUENCE [LARGE SCALE GENOMIC DNA]</scope>
    <source>
        <strain evidence="3">cv. Fuchu</strain>
    </source>
</reference>
<dbReference type="EMBL" id="BJWL01000408">
    <property type="protein sequence ID" value="GFS42919.1"/>
    <property type="molecule type" value="Genomic_DNA"/>
</dbReference>
<sequence>MANSSFSTANENDVSRSETEQPNSSLTISQNLKLLIINLGSFVTIKLDASNFIIWKRQWENAYHVRKYQILNFKSLPGEYNAFKTTIRNRPGSITMSELSSLLCSEAIHVESVHKVPTEQLTVAYTATRGGYSSQSNVLGNRNYSSNFRSNKNNYRGNGGGFSYQKGNNKGKGGRFGTRFPPQGFPPQSSSVSVDRQSAGLVSECLGLHPFSTAQYNSRAFMTASGDPASTNWFVDSAAPNHITNDLANLHVYEVMNLTLVHTRSLLDKVTHQPLLEGHHSHGLYQLSTPSAKSPLLLLLVLLSKLLSLSGLKDLLRDFFWPPLSSSSPVCSPPPSSYPLGTSSPFIVPIHSSSPIGASPALVSPISMPSSPPALSSSIPIMPPPFSSNAHPMHKYALDVLHKAGMVDFKPYSSLIAIKSLTLPRTLCLIPNQPSTEVLSGTLHHGLTFSPGSFEIHDYFDADWVDDAIDCCSTSGYCVFLGANLVSWSAKKQPTVAR</sequence>
<dbReference type="OrthoDB" id="998016at2759"/>
<accession>A0A7J0DUS2</accession>
<feature type="region of interest" description="Disordered" evidence="1">
    <location>
        <begin position="171"/>
        <end position="193"/>
    </location>
</feature>
<evidence type="ECO:0000313" key="2">
    <source>
        <dbReference type="EMBL" id="GFS42919.1"/>
    </source>
</evidence>
<comment type="caution">
    <text evidence="2">The sequence shown here is derived from an EMBL/GenBank/DDBJ whole genome shotgun (WGS) entry which is preliminary data.</text>
</comment>
<proteinExistence type="predicted"/>
<protein>
    <submittedName>
        <fullName evidence="2">Uncharacterized protein</fullName>
    </submittedName>
</protein>
<feature type="region of interest" description="Disordered" evidence="1">
    <location>
        <begin position="1"/>
        <end position="22"/>
    </location>
</feature>
<feature type="compositionally biased region" description="Low complexity" evidence="1">
    <location>
        <begin position="180"/>
        <end position="193"/>
    </location>
</feature>
<dbReference type="AlphaFoldDB" id="A0A7J0DUS2"/>